<keyword evidence="1" id="KW-1133">Transmembrane helix</keyword>
<proteinExistence type="predicted"/>
<feature type="domain" description="DUF6286" evidence="2">
    <location>
        <begin position="67"/>
        <end position="172"/>
    </location>
</feature>
<name>A0A7K3WKR3_9ACTN</name>
<dbReference type="Proteomes" id="UP000470470">
    <property type="component" value="Unassembled WGS sequence"/>
</dbReference>
<dbReference type="EMBL" id="JAAGWK010000032">
    <property type="protein sequence ID" value="NEL56290.1"/>
    <property type="molecule type" value="Genomic_DNA"/>
</dbReference>
<dbReference type="InterPro" id="IPR046253">
    <property type="entry name" value="DUF6286"/>
</dbReference>
<accession>A0A7K3WKR3</accession>
<dbReference type="AlphaFoldDB" id="A0A7K3WKR3"/>
<evidence type="ECO:0000313" key="3">
    <source>
        <dbReference type="EMBL" id="NEL56290.1"/>
    </source>
</evidence>
<keyword evidence="1" id="KW-0472">Membrane</keyword>
<reference evidence="3 4" key="1">
    <citation type="submission" date="2020-02" db="EMBL/GenBank/DDBJ databases">
        <title>The whole genome sequence of CPCC 205119.</title>
        <authorList>
            <person name="Jiang Z."/>
        </authorList>
    </citation>
    <scope>NUCLEOTIDE SEQUENCE [LARGE SCALE GENOMIC DNA]</scope>
    <source>
        <strain evidence="3 4">CPCC 205119</strain>
    </source>
</reference>
<evidence type="ECO:0000259" key="2">
    <source>
        <dbReference type="Pfam" id="PF19803"/>
    </source>
</evidence>
<organism evidence="3 4">
    <name type="scientific">Goekera deserti</name>
    <dbReference type="NCBI Taxonomy" id="2497753"/>
    <lineage>
        <taxon>Bacteria</taxon>
        <taxon>Bacillati</taxon>
        <taxon>Actinomycetota</taxon>
        <taxon>Actinomycetes</taxon>
        <taxon>Geodermatophilales</taxon>
        <taxon>Geodermatophilaceae</taxon>
        <taxon>Goekera</taxon>
    </lineage>
</organism>
<dbReference type="RefSeq" id="WP_152727444.1">
    <property type="nucleotide sequence ID" value="NZ_JAABOZ010000001.1"/>
</dbReference>
<keyword evidence="1" id="KW-0812">Transmembrane</keyword>
<feature type="transmembrane region" description="Helical" evidence="1">
    <location>
        <begin position="57"/>
        <end position="75"/>
    </location>
</feature>
<evidence type="ECO:0000313" key="4">
    <source>
        <dbReference type="Proteomes" id="UP000470470"/>
    </source>
</evidence>
<sequence length="178" mass="18651">MRTVDRLLAVVLGLAGLAGGLLVTAEVVAGLLDRPPLLLPVRSATAELTARSWSDTLVLVVAGAALAVGVLLLVAELTPRRRTELVLQPRDARVTCTVSTGSVGHLLEHAASGVPGVRAASARVRRRRARLDVSVPIRDRGEAGRMNERAAAAATGALTGLRLRSAPRLQVRRTEQGA</sequence>
<gene>
    <name evidence="3" type="ORF">G1H19_20165</name>
</gene>
<evidence type="ECO:0000256" key="1">
    <source>
        <dbReference type="SAM" id="Phobius"/>
    </source>
</evidence>
<protein>
    <recommendedName>
        <fullName evidence="2">DUF6286 domain-containing protein</fullName>
    </recommendedName>
</protein>
<dbReference type="Pfam" id="PF19803">
    <property type="entry name" value="DUF6286"/>
    <property type="match status" value="1"/>
</dbReference>
<keyword evidence="4" id="KW-1185">Reference proteome</keyword>
<comment type="caution">
    <text evidence="3">The sequence shown here is derived from an EMBL/GenBank/DDBJ whole genome shotgun (WGS) entry which is preliminary data.</text>
</comment>